<evidence type="ECO:0000256" key="3">
    <source>
        <dbReference type="PROSITE-ProRule" id="PRU00023"/>
    </source>
</evidence>
<dbReference type="Pfam" id="PF12796">
    <property type="entry name" value="Ank_2"/>
    <property type="match status" value="1"/>
</dbReference>
<dbReference type="InterPro" id="IPR002110">
    <property type="entry name" value="Ankyrin_rpt"/>
</dbReference>
<dbReference type="PANTHER" id="PTHR24193:SF121">
    <property type="entry name" value="ADA2A-CONTAINING COMPLEX COMPONENT 3, ISOFORM D"/>
    <property type="match status" value="1"/>
</dbReference>
<dbReference type="GO" id="GO:0045944">
    <property type="term" value="P:positive regulation of transcription by RNA polymerase II"/>
    <property type="evidence" value="ECO:0007669"/>
    <property type="project" value="TreeGrafter"/>
</dbReference>
<dbReference type="Gene3D" id="1.25.40.20">
    <property type="entry name" value="Ankyrin repeat-containing domain"/>
    <property type="match status" value="1"/>
</dbReference>
<accession>A0A7R9K7M0</accession>
<feature type="region of interest" description="Disordered" evidence="4">
    <location>
        <begin position="201"/>
        <end position="223"/>
    </location>
</feature>
<dbReference type="GO" id="GO:0000976">
    <property type="term" value="F:transcription cis-regulatory region binding"/>
    <property type="evidence" value="ECO:0007669"/>
    <property type="project" value="TreeGrafter"/>
</dbReference>
<dbReference type="EMBL" id="OE846429">
    <property type="protein sequence ID" value="CAD7609758.1"/>
    <property type="molecule type" value="Genomic_DNA"/>
</dbReference>
<dbReference type="PANTHER" id="PTHR24193">
    <property type="entry name" value="ANKYRIN REPEAT PROTEIN"/>
    <property type="match status" value="1"/>
</dbReference>
<evidence type="ECO:0000256" key="1">
    <source>
        <dbReference type="ARBA" id="ARBA00022737"/>
    </source>
</evidence>
<keyword evidence="2 3" id="KW-0040">ANK repeat</keyword>
<dbReference type="SMART" id="SM00248">
    <property type="entry name" value="ANK"/>
    <property type="match status" value="5"/>
</dbReference>
<protein>
    <submittedName>
        <fullName evidence="5">Uncharacterized protein</fullName>
    </submittedName>
</protein>
<evidence type="ECO:0000256" key="2">
    <source>
        <dbReference type="ARBA" id="ARBA00023043"/>
    </source>
</evidence>
<feature type="repeat" description="ANK" evidence="3">
    <location>
        <begin position="628"/>
        <end position="664"/>
    </location>
</feature>
<feature type="compositionally biased region" description="Polar residues" evidence="4">
    <location>
        <begin position="345"/>
        <end position="360"/>
    </location>
</feature>
<evidence type="ECO:0000313" key="5">
    <source>
        <dbReference type="EMBL" id="CAD7609758.1"/>
    </source>
</evidence>
<dbReference type="InterPro" id="IPR036770">
    <property type="entry name" value="Ankyrin_rpt-contain_sf"/>
</dbReference>
<dbReference type="InterPro" id="IPR050663">
    <property type="entry name" value="Ankyrin-SOCS_Box"/>
</dbReference>
<reference evidence="5" key="1">
    <citation type="submission" date="2020-11" db="EMBL/GenBank/DDBJ databases">
        <authorList>
            <person name="Tran Van P."/>
        </authorList>
    </citation>
    <scope>NUCLEOTIDE SEQUENCE</scope>
</reference>
<keyword evidence="1" id="KW-0677">Repeat</keyword>
<proteinExistence type="predicted"/>
<gene>
    <name evidence="5" type="ORF">TGEB3V08_LOCUS10601</name>
</gene>
<dbReference type="GO" id="GO:0005634">
    <property type="term" value="C:nucleus"/>
    <property type="evidence" value="ECO:0007669"/>
    <property type="project" value="TreeGrafter"/>
</dbReference>
<feature type="region of interest" description="Disordered" evidence="4">
    <location>
        <begin position="319"/>
        <end position="360"/>
    </location>
</feature>
<feature type="compositionally biased region" description="Low complexity" evidence="4">
    <location>
        <begin position="321"/>
        <end position="340"/>
    </location>
</feature>
<organism evidence="5">
    <name type="scientific">Timema genevievae</name>
    <name type="common">Walking stick</name>
    <dbReference type="NCBI Taxonomy" id="629358"/>
    <lineage>
        <taxon>Eukaryota</taxon>
        <taxon>Metazoa</taxon>
        <taxon>Ecdysozoa</taxon>
        <taxon>Arthropoda</taxon>
        <taxon>Hexapoda</taxon>
        <taxon>Insecta</taxon>
        <taxon>Pterygota</taxon>
        <taxon>Neoptera</taxon>
        <taxon>Polyneoptera</taxon>
        <taxon>Phasmatodea</taxon>
        <taxon>Timematodea</taxon>
        <taxon>Timematoidea</taxon>
        <taxon>Timematidae</taxon>
        <taxon>Timema</taxon>
    </lineage>
</organism>
<dbReference type="AlphaFoldDB" id="A0A7R9K7M0"/>
<dbReference type="SUPFAM" id="SSF48403">
    <property type="entry name" value="Ankyrin repeat"/>
    <property type="match status" value="1"/>
</dbReference>
<dbReference type="PROSITE" id="PS50297">
    <property type="entry name" value="ANK_REP_REGION"/>
    <property type="match status" value="1"/>
</dbReference>
<evidence type="ECO:0000256" key="4">
    <source>
        <dbReference type="SAM" id="MobiDB-lite"/>
    </source>
</evidence>
<feature type="repeat" description="ANK" evidence="3">
    <location>
        <begin position="547"/>
        <end position="585"/>
    </location>
</feature>
<sequence length="882" mass="97364">MKKPKAAPNTCFVSSVAVASETVKKNRTAVFVTTNTTLPKAGNYTMSPSKNILPAKITPKTVEEKHLRERGPWPAEKKSMNKRLEMNSPYAEVGAVRNSYKYSHTNTHEANVPALITHSSNKPYHTEINSYTSTTNLCQRQQYVSQPCQLNQTSIDQRFEDLESIIHLDENEQCPANNILAGISPGSSEYSSDIFFQDTSPSNASDFSDKDKNNPPIMWPSPTPPSQYFNIPYDHISDTIIPLHSARSSSFSTTEPRVLSTHLNSTSTYSSVSPRSNISPTFNAANSLPSSDSYEFSKLAISPQSNVSSIGNISSDNQVCSPSSYVSSPPSLSNSSVLSPHLDTHSSPADSPATGSDSSLNENWDEILERLTTKVNNLPADQNEKLEDIIKELVMESSLRQNILCSLLEQESPEEIAKILAAEDCVAITVHDAPSDTVLKPNLRQGGRKGTVSSHLGVPKCINTTGKCRLMKRMNERVKSHNWITLIHVANMTDDKLAMGDEKHGDTQLMILVANWSKHGKRAYTILYAFVERLKKIQNGLTALNHQGQSALFLACMFANEERIVARYIAESLLEIGENINEVDQSGNTLLHYLCSCGDTHAKVMAELLALKDDNGNPRFNVNQRNLYGETPLHFSAMRKQGETSVATVALLVMNGADITIKRTVDDSTPLHCALGVSCQPLLVEELLKSPDRIVAANQRMKGDRSPLELVARSETHLLQCQGSVFKMLAEYTEREDVDQALSTMETYRRDASRKFSSRGTAACSSQRVVSRDPTARGSRITWALGGGGNCRTKPMLLGLQRSRQLVVGWPGGRREQQTTGATMLKRAQHFNTSVYVYAQRTIQVEGGREGQPLPYTILDCDFTAAVRNLTALFRLKLTCDI</sequence>
<dbReference type="PROSITE" id="PS50088">
    <property type="entry name" value="ANK_REPEAT"/>
    <property type="match status" value="2"/>
</dbReference>
<name>A0A7R9K7M0_TIMGE</name>